<dbReference type="Proteomes" id="UP000051836">
    <property type="component" value="Unassembled WGS sequence"/>
</dbReference>
<sequence>MESKRNKIKHGDWAKGYGTEMCHTHTLRYHEIQINSLTQSNEEENSISRPKFELDAILGHRSKQPDTYSWISDLDLYLSLDGSTGVAWDIPPGTAGVTPTQCLEELGVTIVSDTFLSRKPVSANAALKGYDTEFPPASFSFHSADLMPKQWAVLVSDSAELFPFF</sequence>
<evidence type="ECO:0000313" key="1">
    <source>
        <dbReference type="EMBL" id="KQL61473.1"/>
    </source>
</evidence>
<proteinExistence type="predicted"/>
<evidence type="ECO:0000313" key="2">
    <source>
        <dbReference type="Proteomes" id="UP000051836"/>
    </source>
</evidence>
<accession>A0A0Q3U5W6</accession>
<gene>
    <name evidence="1" type="ORF">AAES_13354</name>
</gene>
<keyword evidence="2" id="KW-1185">Reference proteome</keyword>
<reference evidence="1 2" key="1">
    <citation type="submission" date="2015-10" db="EMBL/GenBank/DDBJ databases">
        <authorList>
            <person name="Gilbert D.G."/>
        </authorList>
    </citation>
    <scope>NUCLEOTIDE SEQUENCE [LARGE SCALE GENOMIC DNA]</scope>
    <source>
        <strain evidence="1">FVVF132</strain>
    </source>
</reference>
<protein>
    <submittedName>
        <fullName evidence="1">Uncharacterized protein</fullName>
    </submittedName>
</protein>
<dbReference type="AlphaFoldDB" id="A0A0Q3U5W6"/>
<name>A0A0Q3U5W6_AMAAE</name>
<comment type="caution">
    <text evidence="1">The sequence shown here is derived from an EMBL/GenBank/DDBJ whole genome shotgun (WGS) entry which is preliminary data.</text>
</comment>
<dbReference type="EMBL" id="LMAW01000001">
    <property type="protein sequence ID" value="KQL61473.1"/>
    <property type="molecule type" value="Genomic_DNA"/>
</dbReference>
<organism evidence="1 2">
    <name type="scientific">Amazona aestiva</name>
    <name type="common">Blue-fronted Amazon parrot</name>
    <dbReference type="NCBI Taxonomy" id="12930"/>
    <lineage>
        <taxon>Eukaryota</taxon>
        <taxon>Metazoa</taxon>
        <taxon>Chordata</taxon>
        <taxon>Craniata</taxon>
        <taxon>Vertebrata</taxon>
        <taxon>Euteleostomi</taxon>
        <taxon>Archelosauria</taxon>
        <taxon>Archosauria</taxon>
        <taxon>Dinosauria</taxon>
        <taxon>Saurischia</taxon>
        <taxon>Theropoda</taxon>
        <taxon>Coelurosauria</taxon>
        <taxon>Aves</taxon>
        <taxon>Neognathae</taxon>
        <taxon>Neoaves</taxon>
        <taxon>Telluraves</taxon>
        <taxon>Australaves</taxon>
        <taxon>Psittaciformes</taxon>
        <taxon>Psittacidae</taxon>
        <taxon>Amazona</taxon>
    </lineage>
</organism>